<feature type="compositionally biased region" description="Polar residues" evidence="1">
    <location>
        <begin position="73"/>
        <end position="87"/>
    </location>
</feature>
<name>A0A4U5PLE3_POPAL</name>
<accession>A0A4U5PLE3</accession>
<dbReference type="InterPro" id="IPR027417">
    <property type="entry name" value="P-loop_NTPase"/>
</dbReference>
<comment type="caution">
    <text evidence="2">The sequence shown here is derived from an EMBL/GenBank/DDBJ whole genome shotgun (WGS) entry which is preliminary data.</text>
</comment>
<organism evidence="2">
    <name type="scientific">Populus alba</name>
    <name type="common">White poplar</name>
    <dbReference type="NCBI Taxonomy" id="43335"/>
    <lineage>
        <taxon>Eukaryota</taxon>
        <taxon>Viridiplantae</taxon>
        <taxon>Streptophyta</taxon>
        <taxon>Embryophyta</taxon>
        <taxon>Tracheophyta</taxon>
        <taxon>Spermatophyta</taxon>
        <taxon>Magnoliopsida</taxon>
        <taxon>eudicotyledons</taxon>
        <taxon>Gunneridae</taxon>
        <taxon>Pentapetalae</taxon>
        <taxon>rosids</taxon>
        <taxon>fabids</taxon>
        <taxon>Malpighiales</taxon>
        <taxon>Salicaceae</taxon>
        <taxon>Saliceae</taxon>
        <taxon>Populus</taxon>
    </lineage>
</organism>
<dbReference type="EMBL" id="RCHU01000737">
    <property type="protein sequence ID" value="TKR97091.1"/>
    <property type="molecule type" value="Genomic_DNA"/>
</dbReference>
<feature type="region of interest" description="Disordered" evidence="1">
    <location>
        <begin position="70"/>
        <end position="91"/>
    </location>
</feature>
<evidence type="ECO:0000313" key="2">
    <source>
        <dbReference type="EMBL" id="TKR97091.1"/>
    </source>
</evidence>
<proteinExistence type="predicted"/>
<gene>
    <name evidence="2" type="ORF">D5086_0000216500</name>
</gene>
<sequence>MSNSSGKPSGITSNRALKKSIQELVVSPVPILSSFNERIRLLLDAVDKLSASPGKSSVLESLAGISLPRGQDLHQSTSHNEVATSHFSAPEPELSLEYNGKTVPTVKPKIANAISLATDEIAGSAKAYRTRH</sequence>
<dbReference type="Gene3D" id="3.40.50.300">
    <property type="entry name" value="P-loop containing nucleotide triphosphate hydrolases"/>
    <property type="match status" value="1"/>
</dbReference>
<protein>
    <submittedName>
        <fullName evidence="2">Uncharacterized protein</fullName>
    </submittedName>
</protein>
<evidence type="ECO:0000256" key="1">
    <source>
        <dbReference type="SAM" id="MobiDB-lite"/>
    </source>
</evidence>
<dbReference type="AlphaFoldDB" id="A0A4U5PLE3"/>
<dbReference type="STRING" id="43335.A0A4U5PLE3"/>
<reference evidence="2" key="1">
    <citation type="submission" date="2018-10" db="EMBL/GenBank/DDBJ databases">
        <title>Population genomic analysis revealed the cold adaptation of white poplar.</title>
        <authorList>
            <person name="Liu Y.-J."/>
        </authorList>
    </citation>
    <scope>NUCLEOTIDE SEQUENCE [LARGE SCALE GENOMIC DNA]</scope>
    <source>
        <strain evidence="2">PAL-ZL1</strain>
    </source>
</reference>